<dbReference type="RefSeq" id="WP_004920597.1">
    <property type="nucleotide sequence ID" value="NZ_DS607663.1"/>
</dbReference>
<reference evidence="1 2" key="3">
    <citation type="submission" date="2008-05" db="EMBL/GenBank/DDBJ databases">
        <authorList>
            <person name="Fulton L."/>
            <person name="Clifton S."/>
            <person name="Fulton B."/>
            <person name="Xu J."/>
            <person name="Minx P."/>
            <person name="Pepin K.H."/>
            <person name="Johnson M."/>
            <person name="Thiruvilangam P."/>
            <person name="Bhonagiri V."/>
            <person name="Nash W.E."/>
            <person name="Mardis E.R."/>
            <person name="Wilson R.K."/>
        </authorList>
    </citation>
    <scope>NUCLEOTIDE SEQUENCE [LARGE SCALE GENOMIC DNA]</scope>
    <source>
        <strain evidence="1 2">ATCC 25827</strain>
    </source>
</reference>
<protein>
    <submittedName>
        <fullName evidence="1">Uncharacterized protein</fullName>
    </submittedName>
</protein>
<reference evidence="2" key="1">
    <citation type="submission" date="2008-04" db="EMBL/GenBank/DDBJ databases">
        <title>Draft genome sequence of Providencia stuartii (ATCC 25827).</title>
        <authorList>
            <person name="Sudarsanam P."/>
            <person name="Ley R."/>
            <person name="Guruge J."/>
            <person name="Turnbaugh P.J."/>
            <person name="Mahowald M."/>
            <person name="Liep D."/>
            <person name="Gordon J."/>
        </authorList>
    </citation>
    <scope>NUCLEOTIDE SEQUENCE [LARGE SCALE GENOMIC DNA]</scope>
    <source>
        <strain evidence="2">ATCC 25827</strain>
    </source>
</reference>
<name>A0AA87CR82_PROST</name>
<evidence type="ECO:0000313" key="2">
    <source>
        <dbReference type="Proteomes" id="UP000004506"/>
    </source>
</evidence>
<comment type="caution">
    <text evidence="1">The sequence shown here is derived from an EMBL/GenBank/DDBJ whole genome shotgun (WGS) entry which is preliminary data.</text>
</comment>
<organism evidence="1 2">
    <name type="scientific">Providencia stuartii ATCC 25827</name>
    <dbReference type="NCBI Taxonomy" id="471874"/>
    <lineage>
        <taxon>Bacteria</taxon>
        <taxon>Pseudomonadati</taxon>
        <taxon>Pseudomonadota</taxon>
        <taxon>Gammaproteobacteria</taxon>
        <taxon>Enterobacterales</taxon>
        <taxon>Morganellaceae</taxon>
        <taxon>Providencia</taxon>
    </lineage>
</organism>
<accession>A0AA87CR82</accession>
<reference evidence="2" key="2">
    <citation type="submission" date="2008-04" db="EMBL/GenBank/DDBJ databases">
        <title>Draft genome sequence of Providencia stuartii(ATCC 25827).</title>
        <authorList>
            <person name="Sudarsanam P."/>
            <person name="Ley R."/>
            <person name="Guruge J."/>
            <person name="Turnbaugh P.J."/>
            <person name="Mahowald M."/>
            <person name="Liep D."/>
            <person name="Gordon J."/>
        </authorList>
    </citation>
    <scope>NUCLEOTIDE SEQUENCE [LARGE SCALE GENOMIC DNA]</scope>
    <source>
        <strain evidence="2">ATCC 25827</strain>
    </source>
</reference>
<gene>
    <name evidence="1" type="ORF">PROSTU_02863</name>
</gene>
<sequence>MALQWTRMLLIFRFQRISFFLNDGVKGELITSAMSWFGAFSCSSVIHGR</sequence>
<proteinExistence type="predicted"/>
<dbReference type="AlphaFoldDB" id="A0AA87CR82"/>
<evidence type="ECO:0000313" key="1">
    <source>
        <dbReference type="EMBL" id="EDU59672.1"/>
    </source>
</evidence>
<dbReference type="EMBL" id="ABJD02000101">
    <property type="protein sequence ID" value="EDU59672.1"/>
    <property type="molecule type" value="Genomic_DNA"/>
</dbReference>
<dbReference type="Proteomes" id="UP000004506">
    <property type="component" value="Unassembled WGS sequence"/>
</dbReference>